<evidence type="ECO:0000313" key="3">
    <source>
        <dbReference type="Proteomes" id="UP000053676"/>
    </source>
</evidence>
<keyword evidence="1" id="KW-1133">Transmembrane helix</keyword>
<name>W2SLI5_NECAM</name>
<dbReference type="KEGG" id="nai:NECAME_19433"/>
<feature type="transmembrane region" description="Helical" evidence="1">
    <location>
        <begin position="40"/>
        <end position="60"/>
    </location>
</feature>
<gene>
    <name evidence="2" type="ORF">NECAME_19433</name>
</gene>
<sequence length="99" mass="11246">VYFQEKLEIKARQTGEIKLHADELLSGVFNIPFCRVQPMIPIWLSISGILFIISATLRIYRLIPTPNDRSRSLSLDLCCRGTEGLFLVVNAVWLTLGKK</sequence>
<dbReference type="OrthoDB" id="6157510at2759"/>
<proteinExistence type="predicted"/>
<evidence type="ECO:0000256" key="1">
    <source>
        <dbReference type="SAM" id="Phobius"/>
    </source>
</evidence>
<keyword evidence="3" id="KW-1185">Reference proteome</keyword>
<organism evidence="2 3">
    <name type="scientific">Necator americanus</name>
    <name type="common">Human hookworm</name>
    <dbReference type="NCBI Taxonomy" id="51031"/>
    <lineage>
        <taxon>Eukaryota</taxon>
        <taxon>Metazoa</taxon>
        <taxon>Ecdysozoa</taxon>
        <taxon>Nematoda</taxon>
        <taxon>Chromadorea</taxon>
        <taxon>Rhabditida</taxon>
        <taxon>Rhabditina</taxon>
        <taxon>Rhabditomorpha</taxon>
        <taxon>Strongyloidea</taxon>
        <taxon>Ancylostomatidae</taxon>
        <taxon>Bunostominae</taxon>
        <taxon>Necator</taxon>
    </lineage>
</organism>
<keyword evidence="1" id="KW-0472">Membrane</keyword>
<accession>W2SLI5</accession>
<protein>
    <submittedName>
        <fullName evidence="2">Uncharacterized protein</fullName>
    </submittedName>
</protein>
<dbReference type="AlphaFoldDB" id="W2SLI5"/>
<feature type="non-terminal residue" evidence="2">
    <location>
        <position position="1"/>
    </location>
</feature>
<keyword evidence="1" id="KW-0812">Transmembrane</keyword>
<dbReference type="EMBL" id="KI668966">
    <property type="protein sequence ID" value="ETN70393.1"/>
    <property type="molecule type" value="Genomic_DNA"/>
</dbReference>
<reference evidence="3" key="1">
    <citation type="journal article" date="2014" name="Nat. Genet.">
        <title>Genome of the human hookworm Necator americanus.</title>
        <authorList>
            <person name="Tang Y.T."/>
            <person name="Gao X."/>
            <person name="Rosa B.A."/>
            <person name="Abubucker S."/>
            <person name="Hallsworth-Pepin K."/>
            <person name="Martin J."/>
            <person name="Tyagi R."/>
            <person name="Heizer E."/>
            <person name="Zhang X."/>
            <person name="Bhonagiri-Palsikar V."/>
            <person name="Minx P."/>
            <person name="Warren W.C."/>
            <person name="Wang Q."/>
            <person name="Zhan B."/>
            <person name="Hotez P.J."/>
            <person name="Sternberg P.W."/>
            <person name="Dougall A."/>
            <person name="Gaze S.T."/>
            <person name="Mulvenna J."/>
            <person name="Sotillo J."/>
            <person name="Ranganathan S."/>
            <person name="Rabelo E.M."/>
            <person name="Wilson R.K."/>
            <person name="Felgner P.L."/>
            <person name="Bethony J."/>
            <person name="Hawdon J.M."/>
            <person name="Gasser R.B."/>
            <person name="Loukas A."/>
            <person name="Mitreva M."/>
        </authorList>
    </citation>
    <scope>NUCLEOTIDE SEQUENCE [LARGE SCALE GENOMIC DNA]</scope>
</reference>
<dbReference type="Proteomes" id="UP000053676">
    <property type="component" value="Unassembled WGS sequence"/>
</dbReference>
<evidence type="ECO:0000313" key="2">
    <source>
        <dbReference type="EMBL" id="ETN70393.1"/>
    </source>
</evidence>